<dbReference type="PANTHER" id="PTHR47429:SF2">
    <property type="entry name" value="PROTEIN TWIN LOV 1"/>
    <property type="match status" value="1"/>
</dbReference>
<sequence>MTFKNTQFTIIHHDLKTTPLIPWKVVGKLMWDLTPRILNKMDEIARKYDWHFNYFVDGYSHSTDYSVIITGSDLKIVFASKNIEDLTGYDPYEMVGQTPKILQGVNTDLDAVERTREALISGIAFKARLLNYKKDGVEYGCELDAFPIYNGNGVLTHHIAFEKEYKLI</sequence>
<dbReference type="NCBIfam" id="TIGR00229">
    <property type="entry name" value="sensory_box"/>
    <property type="match status" value="1"/>
</dbReference>
<dbReference type="Gene3D" id="3.30.450.20">
    <property type="entry name" value="PAS domain"/>
    <property type="match status" value="1"/>
</dbReference>
<evidence type="ECO:0000313" key="4">
    <source>
        <dbReference type="EMBL" id="GAK95742.1"/>
    </source>
</evidence>
<dbReference type="InterPro" id="IPR035965">
    <property type="entry name" value="PAS-like_dom_sf"/>
</dbReference>
<accession>A0A2S7TFH6</accession>
<organism evidence="4 5">
    <name type="scientific">Nonlabens tegetincola</name>
    <dbReference type="NCBI Taxonomy" id="323273"/>
    <lineage>
        <taxon>Bacteria</taxon>
        <taxon>Pseudomonadati</taxon>
        <taxon>Bacteroidota</taxon>
        <taxon>Flavobacteriia</taxon>
        <taxon>Flavobacteriales</taxon>
        <taxon>Flavobacteriaceae</taxon>
        <taxon>Nonlabens</taxon>
    </lineage>
</organism>
<dbReference type="EMBL" id="BBML01000001">
    <property type="protein sequence ID" value="GAK95742.1"/>
    <property type="molecule type" value="Genomic_DNA"/>
</dbReference>
<dbReference type="RefSeq" id="WP_052510254.1">
    <property type="nucleotide sequence ID" value="NZ_BBML01000001.1"/>
</dbReference>
<dbReference type="Pfam" id="PF13426">
    <property type="entry name" value="PAS_9"/>
    <property type="match status" value="1"/>
</dbReference>
<comment type="caution">
    <text evidence="4">The sequence shown here is derived from an EMBL/GenBank/DDBJ whole genome shotgun (WGS) entry which is preliminary data.</text>
</comment>
<dbReference type="STRING" id="319236.BST91_12050"/>
<name>A0A090Q0N2_9FLAO</name>
<dbReference type="AlphaFoldDB" id="A0A090Q0N2"/>
<dbReference type="PANTHER" id="PTHR47429">
    <property type="entry name" value="PROTEIN TWIN LOV 1"/>
    <property type="match status" value="1"/>
</dbReference>
<dbReference type="OrthoDB" id="5760647at2"/>
<evidence type="ECO:0000313" key="5">
    <source>
        <dbReference type="Proteomes" id="UP000029221"/>
    </source>
</evidence>
<keyword evidence="1" id="KW-0285">Flavoprotein</keyword>
<accession>A0A090Q0N2</accession>
<keyword evidence="5" id="KW-1185">Reference proteome</keyword>
<proteinExistence type="predicted"/>
<keyword evidence="3" id="KW-0157">Chromophore</keyword>
<keyword evidence="2" id="KW-0288">FMN</keyword>
<evidence type="ECO:0000256" key="2">
    <source>
        <dbReference type="ARBA" id="ARBA00022643"/>
    </source>
</evidence>
<dbReference type="PROSITE" id="PS50112">
    <property type="entry name" value="PAS"/>
    <property type="match status" value="1"/>
</dbReference>
<gene>
    <name evidence="4" type="ORF">JCM19294_2524</name>
</gene>
<evidence type="ECO:0000256" key="3">
    <source>
        <dbReference type="ARBA" id="ARBA00022991"/>
    </source>
</evidence>
<dbReference type="CDD" id="cd00130">
    <property type="entry name" value="PAS"/>
    <property type="match status" value="1"/>
</dbReference>
<dbReference type="Proteomes" id="UP000029221">
    <property type="component" value="Unassembled WGS sequence"/>
</dbReference>
<dbReference type="InterPro" id="IPR000014">
    <property type="entry name" value="PAS"/>
</dbReference>
<evidence type="ECO:0000256" key="1">
    <source>
        <dbReference type="ARBA" id="ARBA00022630"/>
    </source>
</evidence>
<dbReference type="SUPFAM" id="SSF55785">
    <property type="entry name" value="PYP-like sensor domain (PAS domain)"/>
    <property type="match status" value="1"/>
</dbReference>
<reference evidence="4" key="1">
    <citation type="journal article" date="2014" name="Genome Announc.">
        <title>Draft Genome Sequences of Marine Flavobacterium Nonlabens Strains NR17, NR24, NR27, NR32, NR33, and Ara13.</title>
        <authorList>
            <person name="Nakanishi M."/>
            <person name="Meirelles P."/>
            <person name="Suzuki R."/>
            <person name="Takatani N."/>
            <person name="Mino S."/>
            <person name="Suda W."/>
            <person name="Oshima K."/>
            <person name="Hattori M."/>
            <person name="Ohkuma M."/>
            <person name="Hosokawa M."/>
            <person name="Miyashita K."/>
            <person name="Thompson F.L."/>
            <person name="Niwa A."/>
            <person name="Sawabe T."/>
            <person name="Sawabe T."/>
        </authorList>
    </citation>
    <scope>NUCLEOTIDE SEQUENCE [LARGE SCALE GENOMIC DNA]</scope>
    <source>
        <strain evidence="4">JCM 19294</strain>
    </source>
</reference>
<dbReference type="eggNOG" id="COG3829">
    <property type="taxonomic scope" value="Bacteria"/>
</dbReference>
<protein>
    <submittedName>
        <fullName evidence="4">PAS/PAC domain protein</fullName>
    </submittedName>
</protein>